<reference evidence="1" key="2">
    <citation type="submission" date="2012-05" db="EMBL/GenBank/DDBJ databases">
        <title>Annotation of the Genome Sequence of Fusarium oxysporum HDV247.</title>
        <authorList>
            <consortium name="The Broad Institute Genomics Platform"/>
            <person name="Ma L.-J."/>
            <person name="Corby-Kistler H."/>
            <person name="Broz K."/>
            <person name="Gale L.R."/>
            <person name="Jonkers W."/>
            <person name="O'Donnell K."/>
            <person name="Ploetz R."/>
            <person name="Steinberg C."/>
            <person name="Schwartz D.C."/>
            <person name="VanEtten H."/>
            <person name="Zhou S."/>
            <person name="Young S.K."/>
            <person name="Zeng Q."/>
            <person name="Gargeya S."/>
            <person name="Fitzgerald M."/>
            <person name="Abouelleil A."/>
            <person name="Alvarado L."/>
            <person name="Chapman S.B."/>
            <person name="Gainer-Dewar J."/>
            <person name="Goldberg J."/>
            <person name="Griggs A."/>
            <person name="Gujja S."/>
            <person name="Hansen M."/>
            <person name="Howarth C."/>
            <person name="Imamovic A."/>
            <person name="Ireland A."/>
            <person name="Larimer J."/>
            <person name="McCowan C."/>
            <person name="Murphy C."/>
            <person name="Pearson M."/>
            <person name="Poon T.W."/>
            <person name="Priest M."/>
            <person name="Roberts A."/>
            <person name="Saif S."/>
            <person name="Shea T."/>
            <person name="Sykes S."/>
            <person name="Wortman J."/>
            <person name="Nusbaum C."/>
            <person name="Birren B."/>
        </authorList>
    </citation>
    <scope>NUCLEOTIDE SEQUENCE</scope>
    <source>
        <strain evidence="1">HDV247</strain>
    </source>
</reference>
<organism evidence="1">
    <name type="scientific">Fusarium oxysporum f. sp. pisi HDV247</name>
    <dbReference type="NCBI Taxonomy" id="1080344"/>
    <lineage>
        <taxon>Eukaryota</taxon>
        <taxon>Fungi</taxon>
        <taxon>Dikarya</taxon>
        <taxon>Ascomycota</taxon>
        <taxon>Pezizomycotina</taxon>
        <taxon>Sordariomycetes</taxon>
        <taxon>Hypocreomycetidae</taxon>
        <taxon>Hypocreales</taxon>
        <taxon>Nectriaceae</taxon>
        <taxon>Fusarium</taxon>
        <taxon>Fusarium oxysporum species complex</taxon>
    </lineage>
</organism>
<evidence type="ECO:0000313" key="1">
    <source>
        <dbReference type="EMBL" id="EXA45474.1"/>
    </source>
</evidence>
<protein>
    <submittedName>
        <fullName evidence="1">Uncharacterized protein</fullName>
    </submittedName>
</protein>
<sequence length="41" mass="4696">MLFAHSKLQDGRSNLQGAGKVYPMSRMVKSRNSFAFSYWKA</sequence>
<gene>
    <name evidence="1" type="ORF">FOVG_06483</name>
</gene>
<reference evidence="1" key="1">
    <citation type="submission" date="2011-10" db="EMBL/GenBank/DDBJ databases">
        <title>The Genome Sequence of Fusarium oxysporum HDV247.</title>
        <authorList>
            <consortium name="The Broad Institute Genome Sequencing Platform"/>
            <person name="Ma L.-J."/>
            <person name="Gale L.R."/>
            <person name="Schwartz D.C."/>
            <person name="Zhou S."/>
            <person name="Corby-Kistler H."/>
            <person name="Young S.K."/>
            <person name="Zeng Q."/>
            <person name="Gargeya S."/>
            <person name="Fitzgerald M."/>
            <person name="Haas B."/>
            <person name="Abouelleil A."/>
            <person name="Alvarado L."/>
            <person name="Arachchi H.M."/>
            <person name="Berlin A."/>
            <person name="Brown A."/>
            <person name="Chapman S.B."/>
            <person name="Chen Z."/>
            <person name="Dunbar C."/>
            <person name="Freedman E."/>
            <person name="Gearin G."/>
            <person name="Goldberg J."/>
            <person name="Griggs A."/>
            <person name="Gujja S."/>
            <person name="Heiman D."/>
            <person name="Howarth C."/>
            <person name="Larson L."/>
            <person name="Lui A."/>
            <person name="MacDonald P.J.P."/>
            <person name="Montmayeur A."/>
            <person name="Murphy C."/>
            <person name="Neiman D."/>
            <person name="Pearson M."/>
            <person name="Priest M."/>
            <person name="Roberts A."/>
            <person name="Saif S."/>
            <person name="Shea T."/>
            <person name="Shenoy N."/>
            <person name="Sisk P."/>
            <person name="Stolte C."/>
            <person name="Sykes S."/>
            <person name="Wortman J."/>
            <person name="Nusbaum C."/>
            <person name="Birren B."/>
        </authorList>
    </citation>
    <scope>NUCLEOTIDE SEQUENCE [LARGE SCALE GENOMIC DNA]</scope>
    <source>
        <strain evidence="1">HDV247</strain>
    </source>
</reference>
<dbReference type="HOGENOM" id="CLU_3279505_0_0_1"/>
<proteinExistence type="predicted"/>
<dbReference type="Proteomes" id="UP000030751">
    <property type="component" value="Unassembled WGS sequence"/>
</dbReference>
<dbReference type="EMBL" id="JH650971">
    <property type="protein sequence ID" value="EXA45474.1"/>
    <property type="molecule type" value="Genomic_DNA"/>
</dbReference>
<accession>W9PJT9</accession>
<name>W9PJT9_FUSOX</name>
<dbReference type="AlphaFoldDB" id="W9PJT9"/>